<dbReference type="PANTHER" id="PTHR30093">
    <property type="entry name" value="GENERAL SECRETION PATHWAY PROTEIN G"/>
    <property type="match status" value="1"/>
</dbReference>
<proteinExistence type="predicted"/>
<accession>A0A2K9AXH9</accession>
<dbReference type="Proteomes" id="UP000232693">
    <property type="component" value="Chromosome"/>
</dbReference>
<dbReference type="InterPro" id="IPR031982">
    <property type="entry name" value="PilE-like"/>
</dbReference>
<dbReference type="GO" id="GO:0043683">
    <property type="term" value="P:type IV pilus assembly"/>
    <property type="evidence" value="ECO:0007669"/>
    <property type="project" value="InterPro"/>
</dbReference>
<protein>
    <submittedName>
        <fullName evidence="2">General secretion pathway protein GspH</fullName>
    </submittedName>
</protein>
<evidence type="ECO:0000313" key="2">
    <source>
        <dbReference type="EMBL" id="AUD78569.1"/>
    </source>
</evidence>
<dbReference type="OrthoDB" id="5296638at2"/>
<dbReference type="InterPro" id="IPR045584">
    <property type="entry name" value="Pilin-like"/>
</dbReference>
<keyword evidence="3" id="KW-1185">Reference proteome</keyword>
<dbReference type="SUPFAM" id="SSF54523">
    <property type="entry name" value="Pili subunits"/>
    <property type="match status" value="1"/>
</dbReference>
<evidence type="ECO:0000256" key="1">
    <source>
        <dbReference type="ARBA" id="ARBA00022481"/>
    </source>
</evidence>
<evidence type="ECO:0000313" key="3">
    <source>
        <dbReference type="Proteomes" id="UP000232693"/>
    </source>
</evidence>
<name>A0A2K9AXH9_9GAMM</name>
<dbReference type="InterPro" id="IPR000983">
    <property type="entry name" value="Bac_GSPG_pilin"/>
</dbReference>
<dbReference type="InterPro" id="IPR012902">
    <property type="entry name" value="N_methyl_site"/>
</dbReference>
<dbReference type="KEGG" id="kpd:CW740_04585"/>
<dbReference type="PRINTS" id="PR00813">
    <property type="entry name" value="BCTERIALGSPG"/>
</dbReference>
<dbReference type="Gene3D" id="3.30.700.10">
    <property type="entry name" value="Glycoprotein, Type 4 Pilin"/>
    <property type="match status" value="1"/>
</dbReference>
<dbReference type="NCBIfam" id="TIGR02532">
    <property type="entry name" value="IV_pilin_GFxxxE"/>
    <property type="match status" value="1"/>
</dbReference>
<dbReference type="GO" id="GO:0015628">
    <property type="term" value="P:protein secretion by the type II secretion system"/>
    <property type="evidence" value="ECO:0007669"/>
    <property type="project" value="InterPro"/>
</dbReference>
<dbReference type="Pfam" id="PF07963">
    <property type="entry name" value="N_methyl"/>
    <property type="match status" value="1"/>
</dbReference>
<dbReference type="Pfam" id="PF16732">
    <property type="entry name" value="ComP_DUS"/>
    <property type="match status" value="1"/>
</dbReference>
<keyword evidence="1" id="KW-0488">Methylation</keyword>
<sequence>MLTLKRNRIKAFTLMEVMIVVAIVAILAAIAVPMYTEQVKKGKRNDAMQALLAASEAMERYKAANFSYNGAVLGDFFNTQVPVDGGAAYYTLSLENLSATTYRIRAADTGSMEGDGDLTINQAGQKTYNGNPNWPD</sequence>
<dbReference type="RefSeq" id="WP_106646434.1">
    <property type="nucleotide sequence ID" value="NZ_BMGO01000002.1"/>
</dbReference>
<reference evidence="2 3" key="1">
    <citation type="submission" date="2017-12" db="EMBL/GenBank/DDBJ databases">
        <title>Kangiella profundi FT102 completed genome.</title>
        <authorList>
            <person name="Xu J."/>
            <person name="Wang J."/>
            <person name="Lu Y."/>
        </authorList>
    </citation>
    <scope>NUCLEOTIDE SEQUENCE [LARGE SCALE GENOMIC DNA]</scope>
    <source>
        <strain evidence="2 3">FT102</strain>
    </source>
</reference>
<organism evidence="2 3">
    <name type="scientific">Kangiella profundi</name>
    <dbReference type="NCBI Taxonomy" id="1561924"/>
    <lineage>
        <taxon>Bacteria</taxon>
        <taxon>Pseudomonadati</taxon>
        <taxon>Pseudomonadota</taxon>
        <taxon>Gammaproteobacteria</taxon>
        <taxon>Kangiellales</taxon>
        <taxon>Kangiellaceae</taxon>
        <taxon>Kangiella</taxon>
    </lineage>
</organism>
<dbReference type="EMBL" id="CP025120">
    <property type="protein sequence ID" value="AUD78569.1"/>
    <property type="molecule type" value="Genomic_DNA"/>
</dbReference>
<gene>
    <name evidence="2" type="ORF">CW740_04585</name>
</gene>
<dbReference type="GO" id="GO:0015627">
    <property type="term" value="C:type II protein secretion system complex"/>
    <property type="evidence" value="ECO:0007669"/>
    <property type="project" value="InterPro"/>
</dbReference>
<dbReference type="AlphaFoldDB" id="A0A2K9AXH9"/>
<dbReference type="PANTHER" id="PTHR30093:SF47">
    <property type="entry name" value="TYPE IV PILUS NON-CORE MINOR PILIN PILE"/>
    <property type="match status" value="1"/>
</dbReference>